<dbReference type="EMBL" id="GG662472">
    <property type="protein sequence ID" value="EAS03752.2"/>
    <property type="molecule type" value="Genomic_DNA"/>
</dbReference>
<dbReference type="InterPro" id="IPR018490">
    <property type="entry name" value="cNMP-bd_dom_sf"/>
</dbReference>
<accession>I7LX47</accession>
<evidence type="ECO:0000256" key="5">
    <source>
        <dbReference type="ARBA" id="ARBA00023065"/>
    </source>
</evidence>
<feature type="transmembrane region" description="Helical" evidence="8">
    <location>
        <begin position="364"/>
        <end position="384"/>
    </location>
</feature>
<evidence type="ECO:0000256" key="4">
    <source>
        <dbReference type="ARBA" id="ARBA00022989"/>
    </source>
</evidence>
<evidence type="ECO:0000256" key="2">
    <source>
        <dbReference type="ARBA" id="ARBA00022448"/>
    </source>
</evidence>
<reference evidence="11" key="1">
    <citation type="journal article" date="2006" name="PLoS Biol.">
        <title>Macronuclear genome sequence of the ciliate Tetrahymena thermophila, a model eukaryote.</title>
        <authorList>
            <person name="Eisen J.A."/>
            <person name="Coyne R.S."/>
            <person name="Wu M."/>
            <person name="Wu D."/>
            <person name="Thiagarajan M."/>
            <person name="Wortman J.R."/>
            <person name="Badger J.H."/>
            <person name="Ren Q."/>
            <person name="Amedeo P."/>
            <person name="Jones K.M."/>
            <person name="Tallon L.J."/>
            <person name="Delcher A.L."/>
            <person name="Salzberg S.L."/>
            <person name="Silva J.C."/>
            <person name="Haas B.J."/>
            <person name="Majoros W.H."/>
            <person name="Farzad M."/>
            <person name="Carlton J.M."/>
            <person name="Smith R.K. Jr."/>
            <person name="Garg J."/>
            <person name="Pearlman R.E."/>
            <person name="Karrer K.M."/>
            <person name="Sun L."/>
            <person name="Manning G."/>
            <person name="Elde N.C."/>
            <person name="Turkewitz A.P."/>
            <person name="Asai D.J."/>
            <person name="Wilkes D.E."/>
            <person name="Wang Y."/>
            <person name="Cai H."/>
            <person name="Collins K."/>
            <person name="Stewart B.A."/>
            <person name="Lee S.R."/>
            <person name="Wilamowska K."/>
            <person name="Weinberg Z."/>
            <person name="Ruzzo W.L."/>
            <person name="Wloga D."/>
            <person name="Gaertig J."/>
            <person name="Frankel J."/>
            <person name="Tsao C.-C."/>
            <person name="Gorovsky M.A."/>
            <person name="Keeling P.J."/>
            <person name="Waller R.F."/>
            <person name="Patron N.J."/>
            <person name="Cherry J.M."/>
            <person name="Stover N.A."/>
            <person name="Krieger C.J."/>
            <person name="del Toro C."/>
            <person name="Ryder H.F."/>
            <person name="Williamson S.C."/>
            <person name="Barbeau R.A."/>
            <person name="Hamilton E.P."/>
            <person name="Orias E."/>
        </authorList>
    </citation>
    <scope>NUCLEOTIDE SEQUENCE [LARGE SCALE GENOMIC DNA]</scope>
    <source>
        <strain evidence="11">SB210</strain>
    </source>
</reference>
<feature type="transmembrane region" description="Helical" evidence="8">
    <location>
        <begin position="321"/>
        <end position="344"/>
    </location>
</feature>
<name>I7LX47_TETTS</name>
<proteinExistence type="predicted"/>
<evidence type="ECO:0000313" key="10">
    <source>
        <dbReference type="EMBL" id="EAS03752.2"/>
    </source>
</evidence>
<evidence type="ECO:0000256" key="3">
    <source>
        <dbReference type="ARBA" id="ARBA00022692"/>
    </source>
</evidence>
<keyword evidence="11" id="KW-1185">Reference proteome</keyword>
<evidence type="ECO:0000256" key="7">
    <source>
        <dbReference type="SAM" id="MobiDB-lite"/>
    </source>
</evidence>
<dbReference type="Gene3D" id="1.10.287.70">
    <property type="match status" value="1"/>
</dbReference>
<keyword evidence="3 8" id="KW-0812">Transmembrane</keyword>
<feature type="region of interest" description="Disordered" evidence="7">
    <location>
        <begin position="41"/>
        <end position="61"/>
    </location>
</feature>
<evidence type="ECO:0000256" key="1">
    <source>
        <dbReference type="ARBA" id="ARBA00004141"/>
    </source>
</evidence>
<dbReference type="GO" id="GO:0042391">
    <property type="term" value="P:regulation of membrane potential"/>
    <property type="evidence" value="ECO:0007669"/>
    <property type="project" value="TreeGrafter"/>
</dbReference>
<dbReference type="Proteomes" id="UP000009168">
    <property type="component" value="Unassembled WGS sequence"/>
</dbReference>
<feature type="domain" description="Cyclic nucleotide-binding" evidence="9">
    <location>
        <begin position="646"/>
        <end position="749"/>
    </location>
</feature>
<dbReference type="RefSeq" id="XP_001023997.2">
    <property type="nucleotide sequence ID" value="XM_001023997.2"/>
</dbReference>
<feature type="transmembrane region" description="Helical" evidence="8">
    <location>
        <begin position="506"/>
        <end position="528"/>
    </location>
</feature>
<protein>
    <submittedName>
        <fullName evidence="10">Zinc knuckle protein</fullName>
    </submittedName>
</protein>
<dbReference type="Pfam" id="PF00520">
    <property type="entry name" value="Ion_trans"/>
    <property type="match status" value="1"/>
</dbReference>
<keyword evidence="2" id="KW-0813">Transport</keyword>
<dbReference type="InterPro" id="IPR000595">
    <property type="entry name" value="cNMP-bd_dom"/>
</dbReference>
<feature type="region of interest" description="Disordered" evidence="7">
    <location>
        <begin position="1233"/>
        <end position="1253"/>
    </location>
</feature>
<dbReference type="Pfam" id="PF00027">
    <property type="entry name" value="cNMP_binding"/>
    <property type="match status" value="1"/>
</dbReference>
<dbReference type="Gene3D" id="2.60.120.10">
    <property type="entry name" value="Jelly Rolls"/>
    <property type="match status" value="1"/>
</dbReference>
<feature type="transmembrane region" description="Helical" evidence="8">
    <location>
        <begin position="405"/>
        <end position="427"/>
    </location>
</feature>
<dbReference type="PANTHER" id="PTHR10217">
    <property type="entry name" value="VOLTAGE AND LIGAND GATED POTASSIUM CHANNEL"/>
    <property type="match status" value="1"/>
</dbReference>
<organism evidence="10 11">
    <name type="scientific">Tetrahymena thermophila (strain SB210)</name>
    <dbReference type="NCBI Taxonomy" id="312017"/>
    <lineage>
        <taxon>Eukaryota</taxon>
        <taxon>Sar</taxon>
        <taxon>Alveolata</taxon>
        <taxon>Ciliophora</taxon>
        <taxon>Intramacronucleata</taxon>
        <taxon>Oligohymenophorea</taxon>
        <taxon>Hymenostomatida</taxon>
        <taxon>Tetrahymenina</taxon>
        <taxon>Tetrahymenidae</taxon>
        <taxon>Tetrahymena</taxon>
    </lineage>
</organism>
<keyword evidence="5" id="KW-0406">Ion transport</keyword>
<gene>
    <name evidence="10" type="ORF">TTHERM_00475150</name>
</gene>
<dbReference type="InterPro" id="IPR005821">
    <property type="entry name" value="Ion_trans_dom"/>
</dbReference>
<dbReference type="GO" id="GO:0005249">
    <property type="term" value="F:voltage-gated potassium channel activity"/>
    <property type="evidence" value="ECO:0007669"/>
    <property type="project" value="TreeGrafter"/>
</dbReference>
<evidence type="ECO:0000313" key="11">
    <source>
        <dbReference type="Proteomes" id="UP000009168"/>
    </source>
</evidence>
<feature type="region of interest" description="Disordered" evidence="7">
    <location>
        <begin position="1160"/>
        <end position="1197"/>
    </location>
</feature>
<feature type="transmembrane region" description="Helical" evidence="8">
    <location>
        <begin position="461"/>
        <end position="486"/>
    </location>
</feature>
<dbReference type="GeneID" id="7829511"/>
<keyword evidence="6 8" id="KW-0472">Membrane</keyword>
<dbReference type="InParanoid" id="I7LX47"/>
<dbReference type="InterPro" id="IPR014710">
    <property type="entry name" value="RmlC-like_jellyroll"/>
</dbReference>
<dbReference type="PROSITE" id="PS50042">
    <property type="entry name" value="CNMP_BINDING_3"/>
    <property type="match status" value="1"/>
</dbReference>
<dbReference type="KEGG" id="tet:TTHERM_00475150"/>
<dbReference type="InterPro" id="IPR050818">
    <property type="entry name" value="KCNH_animal-type"/>
</dbReference>
<feature type="transmembrane region" description="Helical" evidence="8">
    <location>
        <begin position="540"/>
        <end position="560"/>
    </location>
</feature>
<keyword evidence="4 8" id="KW-1133">Transmembrane helix</keyword>
<evidence type="ECO:0000256" key="8">
    <source>
        <dbReference type="SAM" id="Phobius"/>
    </source>
</evidence>
<dbReference type="SUPFAM" id="SSF81324">
    <property type="entry name" value="Voltage-gated potassium channels"/>
    <property type="match status" value="1"/>
</dbReference>
<dbReference type="CDD" id="cd00038">
    <property type="entry name" value="CAP_ED"/>
    <property type="match status" value="1"/>
</dbReference>
<dbReference type="Gene3D" id="1.10.287.630">
    <property type="entry name" value="Helix hairpin bin"/>
    <property type="match status" value="1"/>
</dbReference>
<comment type="subcellular location">
    <subcellularLocation>
        <location evidence="1">Membrane</location>
        <topology evidence="1">Multi-pass membrane protein</topology>
    </subcellularLocation>
</comment>
<evidence type="ECO:0000259" key="9">
    <source>
        <dbReference type="PROSITE" id="PS50042"/>
    </source>
</evidence>
<dbReference type="PANTHER" id="PTHR10217:SF435">
    <property type="entry name" value="POTASSIUM VOLTAGE-GATED CHANNEL PROTEIN EAG"/>
    <property type="match status" value="1"/>
</dbReference>
<dbReference type="GO" id="GO:0005886">
    <property type="term" value="C:plasma membrane"/>
    <property type="evidence" value="ECO:0007669"/>
    <property type="project" value="TreeGrafter"/>
</dbReference>
<dbReference type="SUPFAM" id="SSF51206">
    <property type="entry name" value="cAMP-binding domain-like"/>
    <property type="match status" value="1"/>
</dbReference>
<sequence length="1340" mass="156576">MNTPNQLFPSSMLKSGIREGEHVRQLKTVDQVRRKSFQDDDILSLTSTNNKKNNKQPSQTIEDLSQVEISRSMDFTKAMDQFSFQQPIDPKIKSRGMNSLLEYNGNLQYRSSIMNKSPNFLIQESADQHENIAANYQNSYILINQSQNLLCLNEQKDQAILNNDEKLQDQANSKKRSPPNAKINLQSIDEMSKLNSPQISGGKDSLLIDSQKLGGKEEVLKQKYSSFKFSFFLRSAKISKFIQLMKQKTNKYLLSNLQNTQFKIINDKASFFIYYVQKKLIKENGDGKEVKSGIFRKLKNYFLKIYLSDQNVIDPDHWFKIIWDLVVIIQIIILTIIIPLKTAFSISYESYFSQNNFVNDLITIYLPFITFFFEIAINFNTAIYKSGQIIKERKYIIKKYFKNKLIYEILIYFIYFISIKEDSLYYLQLVILLRAKKIFELLKQFFNRFDQEQNYYIYTKIIRIVATLLVTCHIVSCIFISVGLTIKQNEDTNWIDKHFRNIGTPITNTSIYVTALYWSVITMITIGYGDVVPINTNEKVFVIFVAFIACGTYAYTFNYIGELVKEIQREQKQSKNKLQKLNRHMNDRGVPKYVMQQVKKYYEYINKENQKNSSDGYEMISNLPQSLKDEVMQELYVKVILQNKLFKLNFSQNFIKELALFVKEIKIGPEIFLYHQNEQLDKLYFVLKGNISLMWKVKKDEFINLQHIKKGDTLGQIELFTEQKTQYFAKTHDVVTLAYITLGDFKYVISKFPDEFEKYHKIKDKANFYQEYQGLDMKCLSCNQYSHQIADCPQLKYQPNIDKITYQYNHSQAQQERSNHERRKRTKINPIFISQEIQNSAYIFQKNNQKLNYQVNRIVQEGISPFHNNTSTPFGTDGEEEEIYNQGNFGNVPDDKKRKSFFTNKNYIRTQTHTEINQSINQSGGQTEYLGDEGGTPINQPSKISGITKAKSKKSLYIQKQIILQLQKEYEQQILNEKKEEAIKLQKQRFPQLAIQTNKDFDQIEVQHFIQSNNSVLSPSLMNNNGGALEIPNLGYFRETSIQINNNSDTNSIYLNRRISANSPAANQNQFEDYFETEQHIQSTNNFNWLHKQQTIQLQPYTINQTSNYIQSIPAIRGRQSSIQNIQIDGKNPLSPRNQSNVEQGSINNLINSITISNNLQQNNTNNNPISNPNNQVNSSTFLTNNSNMNSNQNHRSQNQLSLGRVDTMLGTQYQKILQPTQQPTFNEIGYQSHHEEETNTKSGIVSQTKKKKTNPNIYSHLQHNLLNSPNTLQNRNDFYVILSFDKMKQYTYYFPHNNLTHILKTFRKKQAKLVKQKKIKPKTQNTKHKTSIFMSKDFK</sequence>
<evidence type="ECO:0000256" key="6">
    <source>
        <dbReference type="ARBA" id="ARBA00023136"/>
    </source>
</evidence>